<evidence type="ECO:0000313" key="8">
    <source>
        <dbReference type="Proteomes" id="UP000007819"/>
    </source>
</evidence>
<dbReference type="AlphaFoldDB" id="A0A8R2JS06"/>
<dbReference type="KEGG" id="api:100569594"/>
<evidence type="ECO:0000313" key="7">
    <source>
        <dbReference type="EnsemblMetazoa" id="XP_029345732.1"/>
    </source>
</evidence>
<keyword evidence="2 5" id="KW-0863">Zinc-finger</keyword>
<dbReference type="GO" id="GO:0008270">
    <property type="term" value="F:zinc ion binding"/>
    <property type="evidence" value="ECO:0007669"/>
    <property type="project" value="UniProtKB-KW"/>
</dbReference>
<dbReference type="InterPro" id="IPR052583">
    <property type="entry name" value="ATP-helicase/E3_Ub-Ligase"/>
</dbReference>
<dbReference type="Proteomes" id="UP000007819">
    <property type="component" value="Chromosome A2"/>
</dbReference>
<dbReference type="SUPFAM" id="SSF52540">
    <property type="entry name" value="P-loop containing nucleoside triphosphate hydrolases"/>
    <property type="match status" value="1"/>
</dbReference>
<evidence type="ECO:0000256" key="1">
    <source>
        <dbReference type="ARBA" id="ARBA00022723"/>
    </source>
</evidence>
<evidence type="ECO:0000256" key="5">
    <source>
        <dbReference type="PROSITE-ProRule" id="PRU00175"/>
    </source>
</evidence>
<protein>
    <recommendedName>
        <fullName evidence="6">RING-type domain-containing protein</fullName>
    </recommendedName>
</protein>
<keyword evidence="8" id="KW-1185">Reference proteome</keyword>
<keyword evidence="4" id="KW-0862">Zinc</keyword>
<dbReference type="Gene3D" id="3.30.40.10">
    <property type="entry name" value="Zinc/RING finger domain, C3HC4 (zinc finger)"/>
    <property type="match status" value="1"/>
</dbReference>
<dbReference type="GO" id="GO:0061630">
    <property type="term" value="F:ubiquitin protein ligase activity"/>
    <property type="evidence" value="ECO:0007669"/>
    <property type="project" value="TreeGrafter"/>
</dbReference>
<dbReference type="InterPro" id="IPR001841">
    <property type="entry name" value="Znf_RING"/>
</dbReference>
<dbReference type="GO" id="GO:0016787">
    <property type="term" value="F:hydrolase activity"/>
    <property type="evidence" value="ECO:0007669"/>
    <property type="project" value="UniProtKB-KW"/>
</dbReference>
<proteinExistence type="predicted"/>
<dbReference type="GO" id="GO:0000209">
    <property type="term" value="P:protein polyubiquitination"/>
    <property type="evidence" value="ECO:0007669"/>
    <property type="project" value="TreeGrafter"/>
</dbReference>
<sequence>MTKENDKKTMYDSTGKCLMMISQKELILIKLFQYGQAKIKNKSCLEDAAEHIKVLDLVREEFHYLKFLLTFTRERVHAYDKMNKAVRKFEEIPTTTAYLKQKVGTLLYLENLKKEKENSTEVDTCPICCLNGDTGWAVFQCGHSVCNQCLDTMCNQSNAFEIDCPMCRKTTPIDSISYVKNNPEGEGSNIVIKGSFSTKIEYVTLKLMELISQDPNVKVLIFSNWDKALNLLGEALDQNSISYRILKTGTKYKKTLKDFKGLNLTEATRIFFMEPIINKNDEHQAIGTIHRLGQTK</sequence>
<dbReference type="GO" id="GO:0006974">
    <property type="term" value="P:DNA damage response"/>
    <property type="evidence" value="ECO:0007669"/>
    <property type="project" value="TreeGrafter"/>
</dbReference>
<feature type="domain" description="RING-type" evidence="6">
    <location>
        <begin position="125"/>
        <end position="168"/>
    </location>
</feature>
<dbReference type="GO" id="GO:0005634">
    <property type="term" value="C:nucleus"/>
    <property type="evidence" value="ECO:0007669"/>
    <property type="project" value="TreeGrafter"/>
</dbReference>
<reference evidence="8" key="1">
    <citation type="submission" date="2010-06" db="EMBL/GenBank/DDBJ databases">
        <authorList>
            <person name="Jiang H."/>
            <person name="Abraham K."/>
            <person name="Ali S."/>
            <person name="Alsbrooks S.L."/>
            <person name="Anim B.N."/>
            <person name="Anosike U.S."/>
            <person name="Attaway T."/>
            <person name="Bandaranaike D.P."/>
            <person name="Battles P.K."/>
            <person name="Bell S.N."/>
            <person name="Bell A.V."/>
            <person name="Beltran B."/>
            <person name="Bickham C."/>
            <person name="Bustamante Y."/>
            <person name="Caleb T."/>
            <person name="Canada A."/>
            <person name="Cardenas V."/>
            <person name="Carter K."/>
            <person name="Chacko J."/>
            <person name="Chandrabose M.N."/>
            <person name="Chavez D."/>
            <person name="Chavez A."/>
            <person name="Chen L."/>
            <person name="Chu H.-S."/>
            <person name="Claassen K.J."/>
            <person name="Cockrell R."/>
            <person name="Collins M."/>
            <person name="Cooper J.A."/>
            <person name="Cree A."/>
            <person name="Curry S.M."/>
            <person name="Da Y."/>
            <person name="Dao M.D."/>
            <person name="Das B."/>
            <person name="Davila M.-L."/>
            <person name="Davy-Carroll L."/>
            <person name="Denson S."/>
            <person name="Dinh H."/>
            <person name="Ebong V.E."/>
            <person name="Edwards J.R."/>
            <person name="Egan A."/>
            <person name="El-Daye J."/>
            <person name="Escobedo L."/>
            <person name="Fernandez S."/>
            <person name="Fernando P.R."/>
            <person name="Flagg N."/>
            <person name="Forbes L.D."/>
            <person name="Fowler R.G."/>
            <person name="Fu Q."/>
            <person name="Gabisi R.A."/>
            <person name="Ganer J."/>
            <person name="Garbino Pronczuk A."/>
            <person name="Garcia R.M."/>
            <person name="Garner T."/>
            <person name="Garrett T.E."/>
            <person name="Gonzalez D.A."/>
            <person name="Hamid H."/>
            <person name="Hawkins E.S."/>
            <person name="Hirani K."/>
            <person name="Hogues M.E."/>
            <person name="Hollins B."/>
            <person name="Hsiao C.-H."/>
            <person name="Jabil R."/>
            <person name="James M.L."/>
            <person name="Jhangiani S.N."/>
            <person name="Johnson B."/>
            <person name="Johnson Q."/>
            <person name="Joshi V."/>
            <person name="Kalu J.B."/>
            <person name="Kam C."/>
            <person name="Kashfia A."/>
            <person name="Keebler J."/>
            <person name="Kisamo H."/>
            <person name="Kovar C.L."/>
            <person name="Lago L.A."/>
            <person name="Lai C.-Y."/>
            <person name="Laidlaw J."/>
            <person name="Lara F."/>
            <person name="Le T.-K."/>
            <person name="Lee S.L."/>
            <person name="Legall F.H."/>
            <person name="Lemon S.J."/>
            <person name="Lewis L.R."/>
            <person name="Li B."/>
            <person name="Liu Y."/>
            <person name="Liu Y.-S."/>
            <person name="Lopez J."/>
            <person name="Lozado R.J."/>
            <person name="Lu J."/>
            <person name="Madu R.C."/>
            <person name="Maheshwari M."/>
            <person name="Maheshwari R."/>
            <person name="Malloy K."/>
            <person name="Martinez E."/>
            <person name="Mathew T."/>
            <person name="Mercado I.C."/>
            <person name="Mercado C."/>
            <person name="Meyer B."/>
            <person name="Montgomery K."/>
            <person name="Morgan M.B."/>
            <person name="Munidasa M."/>
            <person name="Nazareth L.V."/>
            <person name="Nelson J."/>
            <person name="Ng B.M."/>
            <person name="Nguyen N.B."/>
            <person name="Nguyen P.Q."/>
            <person name="Nguyen T."/>
            <person name="Obregon M."/>
            <person name="Okwuonu G.O."/>
            <person name="Onwere C.G."/>
            <person name="Orozco G."/>
            <person name="Parra A."/>
            <person name="Patel S."/>
            <person name="Patil S."/>
            <person name="Perez A."/>
            <person name="Perez Y."/>
            <person name="Pham C."/>
            <person name="Primus E.L."/>
            <person name="Pu L.-L."/>
            <person name="Puazo M."/>
            <person name="Qin X."/>
            <person name="Quiroz J.B."/>
            <person name="Reese J."/>
            <person name="Richards S."/>
            <person name="Rives C.M."/>
            <person name="Robberts R."/>
            <person name="Ruiz S.J."/>
            <person name="Ruiz M.J."/>
            <person name="Santibanez J."/>
            <person name="Schneider B.W."/>
            <person name="Sisson I."/>
            <person name="Smith M."/>
            <person name="Sodergren E."/>
            <person name="Song X.-Z."/>
            <person name="Song B.B."/>
            <person name="Summersgill H."/>
            <person name="Thelus R."/>
            <person name="Thornton R.D."/>
            <person name="Trejos Z.Y."/>
            <person name="Usmani K."/>
            <person name="Vattathil S."/>
            <person name="Villasana D."/>
            <person name="Walker D.L."/>
            <person name="Wang S."/>
            <person name="Wang K."/>
            <person name="White C.S."/>
            <person name="Williams A.C."/>
            <person name="Williamson J."/>
            <person name="Wilson K."/>
            <person name="Woghiren I.O."/>
            <person name="Woodworth J.R."/>
            <person name="Worley K.C."/>
            <person name="Wright R.A."/>
            <person name="Wu W."/>
            <person name="Young L."/>
            <person name="Zhang L."/>
            <person name="Zhang J."/>
            <person name="Zhu Y."/>
            <person name="Muzny D.M."/>
            <person name="Weinstock G."/>
            <person name="Gibbs R.A."/>
        </authorList>
    </citation>
    <scope>NUCLEOTIDE SEQUENCE [LARGE SCALE GENOMIC DNA]</scope>
    <source>
        <strain evidence="8">LSR1</strain>
    </source>
</reference>
<evidence type="ECO:0000256" key="4">
    <source>
        <dbReference type="ARBA" id="ARBA00022833"/>
    </source>
</evidence>
<dbReference type="PROSITE" id="PS50089">
    <property type="entry name" value="ZF_RING_2"/>
    <property type="match status" value="1"/>
</dbReference>
<dbReference type="GeneID" id="100569594"/>
<name>A0A8R2JS06_ACYPI</name>
<dbReference type="CDD" id="cd18793">
    <property type="entry name" value="SF2_C_SNF"/>
    <property type="match status" value="1"/>
</dbReference>
<reference evidence="7" key="2">
    <citation type="submission" date="2022-06" db="UniProtKB">
        <authorList>
            <consortium name="EnsemblMetazoa"/>
        </authorList>
    </citation>
    <scope>IDENTIFICATION</scope>
</reference>
<dbReference type="EnsemblMetazoa" id="XM_029489872.1">
    <property type="protein sequence ID" value="XP_029345732.1"/>
    <property type="gene ID" value="LOC100569594"/>
</dbReference>
<keyword evidence="3" id="KW-0378">Hydrolase</keyword>
<dbReference type="InterPro" id="IPR017907">
    <property type="entry name" value="Znf_RING_CS"/>
</dbReference>
<dbReference type="OrthoDB" id="423559at2759"/>
<dbReference type="PROSITE" id="PS00518">
    <property type="entry name" value="ZF_RING_1"/>
    <property type="match status" value="1"/>
</dbReference>
<dbReference type="SUPFAM" id="SSF57850">
    <property type="entry name" value="RING/U-box"/>
    <property type="match status" value="1"/>
</dbReference>
<dbReference type="Gene3D" id="3.40.50.300">
    <property type="entry name" value="P-loop containing nucleotide triphosphate hydrolases"/>
    <property type="match status" value="2"/>
</dbReference>
<dbReference type="SMART" id="SM00184">
    <property type="entry name" value="RING"/>
    <property type="match status" value="1"/>
</dbReference>
<dbReference type="RefSeq" id="XP_029345732.1">
    <property type="nucleotide sequence ID" value="XM_029489872.1"/>
</dbReference>
<evidence type="ECO:0000259" key="6">
    <source>
        <dbReference type="PROSITE" id="PS50089"/>
    </source>
</evidence>
<dbReference type="InterPro" id="IPR013083">
    <property type="entry name" value="Znf_RING/FYVE/PHD"/>
</dbReference>
<dbReference type="PANTHER" id="PTHR45865">
    <property type="entry name" value="E3 UBIQUITIN-PROTEIN LIGASE SHPRH FAMILY MEMBER"/>
    <property type="match status" value="1"/>
</dbReference>
<keyword evidence="1" id="KW-0479">Metal-binding</keyword>
<organism evidence="7 8">
    <name type="scientific">Acyrthosiphon pisum</name>
    <name type="common">Pea aphid</name>
    <dbReference type="NCBI Taxonomy" id="7029"/>
    <lineage>
        <taxon>Eukaryota</taxon>
        <taxon>Metazoa</taxon>
        <taxon>Ecdysozoa</taxon>
        <taxon>Arthropoda</taxon>
        <taxon>Hexapoda</taxon>
        <taxon>Insecta</taxon>
        <taxon>Pterygota</taxon>
        <taxon>Neoptera</taxon>
        <taxon>Paraneoptera</taxon>
        <taxon>Hemiptera</taxon>
        <taxon>Sternorrhyncha</taxon>
        <taxon>Aphidomorpha</taxon>
        <taxon>Aphidoidea</taxon>
        <taxon>Aphididae</taxon>
        <taxon>Macrosiphini</taxon>
        <taxon>Acyrthosiphon</taxon>
    </lineage>
</organism>
<evidence type="ECO:0000256" key="2">
    <source>
        <dbReference type="ARBA" id="ARBA00022771"/>
    </source>
</evidence>
<dbReference type="InterPro" id="IPR027417">
    <property type="entry name" value="P-loop_NTPase"/>
</dbReference>
<dbReference type="InterPro" id="IPR049730">
    <property type="entry name" value="SNF2/RAD54-like_C"/>
</dbReference>
<evidence type="ECO:0000256" key="3">
    <source>
        <dbReference type="ARBA" id="ARBA00022801"/>
    </source>
</evidence>
<accession>A0A8R2JS06</accession>
<dbReference type="PANTHER" id="PTHR45865:SF1">
    <property type="entry name" value="E3 UBIQUITIN-PROTEIN LIGASE SHPRH"/>
    <property type="match status" value="1"/>
</dbReference>